<dbReference type="GO" id="GO:0043200">
    <property type="term" value="P:response to amino acid"/>
    <property type="evidence" value="ECO:0007669"/>
    <property type="project" value="TreeGrafter"/>
</dbReference>
<gene>
    <name evidence="5" type="ORF">D8Y22_14595</name>
</gene>
<reference evidence="5 6" key="1">
    <citation type="submission" date="2018-10" db="EMBL/GenBank/DDBJ databases">
        <title>Natronolimnobius sp. XQ-INN 246 isolated from Inner Mongolia Autonomous Region of China.</title>
        <authorList>
            <person name="Xue Q."/>
        </authorList>
    </citation>
    <scope>NUCLEOTIDE SEQUENCE [LARGE SCALE GENOMIC DNA]</scope>
    <source>
        <strain evidence="5 6">XQ-INN 246</strain>
    </source>
</reference>
<dbReference type="InterPro" id="IPR019888">
    <property type="entry name" value="Tscrpt_reg_AsnC-like"/>
</dbReference>
<organism evidence="5 6">
    <name type="scientific">Salinadaptatus halalkaliphilus</name>
    <dbReference type="NCBI Taxonomy" id="2419781"/>
    <lineage>
        <taxon>Archaea</taxon>
        <taxon>Methanobacteriati</taxon>
        <taxon>Methanobacteriota</taxon>
        <taxon>Stenosarchaea group</taxon>
        <taxon>Halobacteria</taxon>
        <taxon>Halobacteriales</taxon>
        <taxon>Natrialbaceae</taxon>
        <taxon>Salinadaptatus</taxon>
    </lineage>
</organism>
<evidence type="ECO:0000256" key="2">
    <source>
        <dbReference type="ARBA" id="ARBA00023125"/>
    </source>
</evidence>
<dbReference type="Pfam" id="PF01037">
    <property type="entry name" value="AsnC_trans_reg"/>
    <property type="match status" value="1"/>
</dbReference>
<keyword evidence="6" id="KW-1185">Reference proteome</keyword>
<dbReference type="OrthoDB" id="195008at2157"/>
<dbReference type="PANTHER" id="PTHR30154">
    <property type="entry name" value="LEUCINE-RESPONSIVE REGULATORY PROTEIN"/>
    <property type="match status" value="1"/>
</dbReference>
<accession>A0A4S3TNM2</accession>
<keyword evidence="1" id="KW-0805">Transcription regulation</keyword>
<protein>
    <submittedName>
        <fullName evidence="5">Lrp/AsnC family transcriptional regulator</fullName>
    </submittedName>
</protein>
<dbReference type="RefSeq" id="WP_141465423.1">
    <property type="nucleotide sequence ID" value="NZ_RBZW01000042.1"/>
</dbReference>
<keyword evidence="2" id="KW-0238">DNA-binding</keyword>
<dbReference type="Gene3D" id="1.10.10.10">
    <property type="entry name" value="Winged helix-like DNA-binding domain superfamily/Winged helix DNA-binding domain"/>
    <property type="match status" value="1"/>
</dbReference>
<dbReference type="EMBL" id="RBZW01000042">
    <property type="protein sequence ID" value="THE64138.1"/>
    <property type="molecule type" value="Genomic_DNA"/>
</dbReference>
<evidence type="ECO:0000256" key="1">
    <source>
        <dbReference type="ARBA" id="ARBA00023015"/>
    </source>
</evidence>
<dbReference type="InterPro" id="IPR019887">
    <property type="entry name" value="Tscrpt_reg_AsnC/Lrp_C"/>
</dbReference>
<dbReference type="InterPro" id="IPR011991">
    <property type="entry name" value="ArsR-like_HTH"/>
</dbReference>
<comment type="caution">
    <text evidence="5">The sequence shown here is derived from an EMBL/GenBank/DDBJ whole genome shotgun (WGS) entry which is preliminary data.</text>
</comment>
<evidence type="ECO:0000256" key="3">
    <source>
        <dbReference type="ARBA" id="ARBA00023163"/>
    </source>
</evidence>
<evidence type="ECO:0000259" key="4">
    <source>
        <dbReference type="PROSITE" id="PS50956"/>
    </source>
</evidence>
<name>A0A4S3TNM2_9EURY</name>
<dbReference type="InterPro" id="IPR036390">
    <property type="entry name" value="WH_DNA-bd_sf"/>
</dbReference>
<dbReference type="GO" id="GO:0005829">
    <property type="term" value="C:cytosol"/>
    <property type="evidence" value="ECO:0007669"/>
    <property type="project" value="TreeGrafter"/>
</dbReference>
<dbReference type="SUPFAM" id="SSF54909">
    <property type="entry name" value="Dimeric alpha+beta barrel"/>
    <property type="match status" value="1"/>
</dbReference>
<feature type="domain" description="HTH asnC-type" evidence="4">
    <location>
        <begin position="11"/>
        <end position="72"/>
    </location>
</feature>
<evidence type="ECO:0000313" key="5">
    <source>
        <dbReference type="EMBL" id="THE64138.1"/>
    </source>
</evidence>
<dbReference type="InterPro" id="IPR000485">
    <property type="entry name" value="AsnC-type_HTH_dom"/>
</dbReference>
<dbReference type="GO" id="GO:0043565">
    <property type="term" value="F:sequence-specific DNA binding"/>
    <property type="evidence" value="ECO:0007669"/>
    <property type="project" value="InterPro"/>
</dbReference>
<dbReference type="Gene3D" id="3.30.70.920">
    <property type="match status" value="1"/>
</dbReference>
<evidence type="ECO:0000313" key="6">
    <source>
        <dbReference type="Proteomes" id="UP000318864"/>
    </source>
</evidence>
<proteinExistence type="predicted"/>
<dbReference type="PANTHER" id="PTHR30154:SF34">
    <property type="entry name" value="TRANSCRIPTIONAL REGULATOR AZLB"/>
    <property type="match status" value="1"/>
</dbReference>
<sequence>MEHAERTDVDLDETDLAILERVERDDEANLEELAAELGLSKSAVHYRLNKLKDADVITSVSADIDPLALGLNMLVITEVSVVHERGYAEGIGQQLTDLDGTSQVYYTMGDIDFVVISRLQDREQLNDLIDEMVSIDGVNETASTFVMNELKTGDRTVANMSETMLANVVDD</sequence>
<dbReference type="CDD" id="cd00090">
    <property type="entry name" value="HTH_ARSR"/>
    <property type="match status" value="1"/>
</dbReference>
<dbReference type="InterPro" id="IPR036388">
    <property type="entry name" value="WH-like_DNA-bd_sf"/>
</dbReference>
<dbReference type="SMART" id="SM00344">
    <property type="entry name" value="HTH_ASNC"/>
    <property type="match status" value="1"/>
</dbReference>
<dbReference type="PROSITE" id="PS50956">
    <property type="entry name" value="HTH_ASNC_2"/>
    <property type="match status" value="1"/>
</dbReference>
<dbReference type="InterPro" id="IPR011008">
    <property type="entry name" value="Dimeric_a/b-barrel"/>
</dbReference>
<keyword evidence="3" id="KW-0804">Transcription</keyword>
<dbReference type="SUPFAM" id="SSF46785">
    <property type="entry name" value="Winged helix' DNA-binding domain"/>
    <property type="match status" value="1"/>
</dbReference>
<dbReference type="AlphaFoldDB" id="A0A4S3TNM2"/>
<dbReference type="Pfam" id="PF13412">
    <property type="entry name" value="HTH_24"/>
    <property type="match status" value="1"/>
</dbReference>
<dbReference type="Proteomes" id="UP000318864">
    <property type="component" value="Unassembled WGS sequence"/>
</dbReference>
<dbReference type="PRINTS" id="PR00033">
    <property type="entry name" value="HTHASNC"/>
</dbReference>